<dbReference type="InterPro" id="IPR048320">
    <property type="entry name" value="COG3_N"/>
</dbReference>
<name>A0A0F2LVS7_SPOSC</name>
<dbReference type="GeneID" id="27662639"/>
<dbReference type="RefSeq" id="XP_016582672.1">
    <property type="nucleotide sequence ID" value="XM_016727362.1"/>
</dbReference>
<evidence type="ECO:0000256" key="2">
    <source>
        <dbReference type="ARBA" id="ARBA00009936"/>
    </source>
</evidence>
<feature type="region of interest" description="Disordered" evidence="9">
    <location>
        <begin position="71"/>
        <end position="121"/>
    </location>
</feature>
<evidence type="ECO:0000256" key="7">
    <source>
        <dbReference type="ARBA" id="ARBA00023136"/>
    </source>
</evidence>
<evidence type="ECO:0000259" key="10">
    <source>
        <dbReference type="Pfam" id="PF04136"/>
    </source>
</evidence>
<evidence type="ECO:0000259" key="11">
    <source>
        <dbReference type="Pfam" id="PF20671"/>
    </source>
</evidence>
<evidence type="ECO:0000256" key="6">
    <source>
        <dbReference type="ARBA" id="ARBA00023034"/>
    </source>
</evidence>
<evidence type="ECO:0000313" key="13">
    <source>
        <dbReference type="Proteomes" id="UP000033710"/>
    </source>
</evidence>
<comment type="similarity">
    <text evidence="2">Belongs to the COG3 family.</text>
</comment>
<evidence type="ECO:0000256" key="8">
    <source>
        <dbReference type="ARBA" id="ARBA00031339"/>
    </source>
</evidence>
<feature type="domain" description="Conserved oligomeric Golgi complex subunit 3 C-terminal" evidence="11">
    <location>
        <begin position="531"/>
        <end position="876"/>
    </location>
</feature>
<evidence type="ECO:0000256" key="3">
    <source>
        <dbReference type="ARBA" id="ARBA00020976"/>
    </source>
</evidence>
<evidence type="ECO:0000256" key="1">
    <source>
        <dbReference type="ARBA" id="ARBA00004395"/>
    </source>
</evidence>
<dbReference type="VEuPathDB" id="FungiDB:SPSK_00393"/>
<dbReference type="GO" id="GO:0006891">
    <property type="term" value="P:intra-Golgi vesicle-mediated transport"/>
    <property type="evidence" value="ECO:0007669"/>
    <property type="project" value="TreeGrafter"/>
</dbReference>
<dbReference type="AlphaFoldDB" id="A0A0F2LVS7"/>
<evidence type="ECO:0000256" key="5">
    <source>
        <dbReference type="ARBA" id="ARBA00022927"/>
    </source>
</evidence>
<dbReference type="Proteomes" id="UP000033710">
    <property type="component" value="Unassembled WGS sequence"/>
</dbReference>
<keyword evidence="6" id="KW-0333">Golgi apparatus</keyword>
<feature type="compositionally biased region" description="Polar residues" evidence="9">
    <location>
        <begin position="212"/>
        <end position="221"/>
    </location>
</feature>
<protein>
    <recommendedName>
        <fullName evidence="3">Conserved oligomeric Golgi complex subunit 3</fullName>
    </recommendedName>
    <alternativeName>
        <fullName evidence="8">Component of oligomeric Golgi complex 3</fullName>
    </alternativeName>
</protein>
<feature type="region of interest" description="Disordered" evidence="9">
    <location>
        <begin position="284"/>
        <end position="315"/>
    </location>
</feature>
<comment type="caution">
    <text evidence="12">The sequence shown here is derived from an EMBL/GenBank/DDBJ whole genome shotgun (WGS) entry which is preliminary data.</text>
</comment>
<dbReference type="GO" id="GO:0006914">
    <property type="term" value="P:autophagy"/>
    <property type="evidence" value="ECO:0007669"/>
    <property type="project" value="TreeGrafter"/>
</dbReference>
<feature type="compositionally biased region" description="Polar residues" evidence="9">
    <location>
        <begin position="74"/>
        <end position="85"/>
    </location>
</feature>
<dbReference type="InterPro" id="IPR007265">
    <property type="entry name" value="COG_su3"/>
</dbReference>
<dbReference type="KEGG" id="ssck:SPSK_00393"/>
<dbReference type="PANTHER" id="PTHR13302:SF8">
    <property type="entry name" value="CONSERVED OLIGOMERIC GOLGI COMPLEX SUBUNIT 3"/>
    <property type="match status" value="1"/>
</dbReference>
<feature type="domain" description="Conserved oligomeric Golgi complex subunit 3 N-terminal" evidence="10">
    <location>
        <begin position="366"/>
        <end position="511"/>
    </location>
</feature>
<proteinExistence type="inferred from homology"/>
<evidence type="ECO:0000256" key="9">
    <source>
        <dbReference type="SAM" id="MobiDB-lite"/>
    </source>
</evidence>
<reference evidence="12 13" key="2">
    <citation type="journal article" date="2015" name="Eukaryot. Cell">
        <title>Asexual propagation of a virulent clone complex in a human and feline outbreak of sporotrichosis.</title>
        <authorList>
            <person name="Teixeira Mde M."/>
            <person name="Rodrigues A.M."/>
            <person name="Tsui C.K."/>
            <person name="de Almeida L.G."/>
            <person name="Van Diepeningen A.D."/>
            <person name="van den Ende B.G."/>
            <person name="Fernandes G.F."/>
            <person name="Kano R."/>
            <person name="Hamelin R.C."/>
            <person name="Lopes-Bezerra L.M."/>
            <person name="Vasconcelos A.T."/>
            <person name="de Hoog S."/>
            <person name="de Camargo Z.P."/>
            <person name="Felipe M.S."/>
        </authorList>
    </citation>
    <scope>NUCLEOTIDE SEQUENCE [LARGE SCALE GENOMIC DNA]</scope>
    <source>
        <strain evidence="12 13">1099-18</strain>
    </source>
</reference>
<organism evidence="12 13">
    <name type="scientific">Sporothrix schenckii 1099-18</name>
    <dbReference type="NCBI Taxonomy" id="1397361"/>
    <lineage>
        <taxon>Eukaryota</taxon>
        <taxon>Fungi</taxon>
        <taxon>Dikarya</taxon>
        <taxon>Ascomycota</taxon>
        <taxon>Pezizomycotina</taxon>
        <taxon>Sordariomycetes</taxon>
        <taxon>Sordariomycetidae</taxon>
        <taxon>Ophiostomatales</taxon>
        <taxon>Ophiostomataceae</taxon>
        <taxon>Sporothrix</taxon>
    </lineage>
</organism>
<gene>
    <name evidence="12" type="ORF">SPSK_00393</name>
</gene>
<dbReference type="GO" id="GO:0000139">
    <property type="term" value="C:Golgi membrane"/>
    <property type="evidence" value="ECO:0007669"/>
    <property type="project" value="UniProtKB-SubCell"/>
</dbReference>
<sequence length="1059" mass="116585">MLKLKRKRLRVHFSTHNCVPTISEPTVCLRGQGARARTSFSFVGATWWEYVVIRRTFKVQNTLTSVRKAARQNALPTSRQHTAPTTALYGDASRSTTGTLQRRRHHAAQSLSNNSPLRPLPLPLVRRHPLVDESVAPYRRQALATMYEDTWYSFPTERRSNTQGQGHRRRASLLQQPNVRDGGSEKEEDTRREEVVTDGVGKAPFADRESTPEQGANPQTDTVETLDSLFEEDAQEHEDEIFLQARADGLVRRARSYPDIKTASTRPKWAAAAAEAAALSKETATATATAATGPAKKNNRRDKPPSISRRRTQRRKNEVSLEALAIADSLLGVDDGLEWRKLQELPVLLDAHDAELLEASQQEFLTYRDQLDMTERHLGQLVDDTNGALRLLSSLADSFRSVEEQTTSFQAQCDDLVSEQRRLKTLADEVGTDLHYYGYLDNATRRLNAPGAGQLADTEELSEILASLDSCIHFMAHHKEYRDAESYLARYQSLLTKSLHLLEVGFTARLDKVSTELSKQIAATKSDAAQHALAYGRFEELLVESSYSLVPNVQQVIASANTQLGVARTEHQSYSIYSNTANNIFRTYLQWRDQILRPIVQQELRAFQADTKDAKSANGSTSVETASRGFIKQSFERSYHEVLLFARVFAVDPQYSANTNSVFATLRAYRSDLVNAVNVVPLATLLQAALSAANDLAVVCNVLGWVTHEYLLLDYDDDDNNGGSSDVDNGGNDTSYLASHSRQMAARLLAEHLWVFADALFEAEVAKTITKVPVVPEALKIAPVANGQAASNAYPPVRRAIELLVMFDQAMPKERCQRNSPVVFKIVKETILALQRAEARIKSARISTDPDLFMIKNLLILKNELLSLEIGDIRNDGSGVGAMQHFGQIWDALSLATNLVGYFSTFIPGTSLWSRATGAVAGSAAAAATVAGNGYASVSGKAASVVGSMAGSTQGGVLGMLPNGPVAPSAADQDVSEQLDEALRRSINAFTQRWGKQIYDGTSRKLGGKNVAKIERELDELLQTAFSNQPEVVAKLKEAIQNVAQAANEQQSGNKISRV</sequence>
<dbReference type="GO" id="GO:0007030">
    <property type="term" value="P:Golgi organization"/>
    <property type="evidence" value="ECO:0007669"/>
    <property type="project" value="TreeGrafter"/>
</dbReference>
<keyword evidence="7" id="KW-0472">Membrane</keyword>
<dbReference type="Pfam" id="PF20671">
    <property type="entry name" value="COG3_C"/>
    <property type="match status" value="1"/>
</dbReference>
<dbReference type="GO" id="GO:0017119">
    <property type="term" value="C:Golgi transport complex"/>
    <property type="evidence" value="ECO:0007669"/>
    <property type="project" value="TreeGrafter"/>
</dbReference>
<dbReference type="PANTHER" id="PTHR13302">
    <property type="entry name" value="CONSERVED OLIGOMERIC GOLGI COMPLEX COMPONENT 3"/>
    <property type="match status" value="1"/>
</dbReference>
<keyword evidence="5" id="KW-0653">Protein transport</keyword>
<reference evidence="12 13" key="1">
    <citation type="journal article" date="2014" name="BMC Genomics">
        <title>Comparative genomics of the major fungal agents of human and animal Sporotrichosis: Sporothrix schenckii and Sporothrix brasiliensis.</title>
        <authorList>
            <person name="Teixeira M.M."/>
            <person name="de Almeida L.G."/>
            <person name="Kubitschek-Barreira P."/>
            <person name="Alves F.L."/>
            <person name="Kioshima E.S."/>
            <person name="Abadio A.K."/>
            <person name="Fernandes L."/>
            <person name="Derengowski L.S."/>
            <person name="Ferreira K.S."/>
            <person name="Souza R.C."/>
            <person name="Ruiz J.C."/>
            <person name="de Andrade N.C."/>
            <person name="Paes H.C."/>
            <person name="Nicola A.M."/>
            <person name="Albuquerque P."/>
            <person name="Gerber A.L."/>
            <person name="Martins V.P."/>
            <person name="Peconick L.D."/>
            <person name="Neto A.V."/>
            <person name="Chaucanez C.B."/>
            <person name="Silva P.A."/>
            <person name="Cunha O.L."/>
            <person name="de Oliveira F.F."/>
            <person name="dos Santos T.C."/>
            <person name="Barros A.L."/>
            <person name="Soares M.A."/>
            <person name="de Oliveira L.M."/>
            <person name="Marini M.M."/>
            <person name="Villalobos-Duno H."/>
            <person name="Cunha M.M."/>
            <person name="de Hoog S."/>
            <person name="da Silveira J.F."/>
            <person name="Henrissat B."/>
            <person name="Nino-Vega G.A."/>
            <person name="Cisalpino P.S."/>
            <person name="Mora-Montes H.M."/>
            <person name="Almeida S.R."/>
            <person name="Stajich J.E."/>
            <person name="Lopes-Bezerra L.M."/>
            <person name="Vasconcelos A.T."/>
            <person name="Felipe M.S."/>
        </authorList>
    </citation>
    <scope>NUCLEOTIDE SEQUENCE [LARGE SCALE GENOMIC DNA]</scope>
    <source>
        <strain evidence="12 13">1099-18</strain>
    </source>
</reference>
<dbReference type="OrthoDB" id="296793at2759"/>
<evidence type="ECO:0000256" key="4">
    <source>
        <dbReference type="ARBA" id="ARBA00022448"/>
    </source>
</evidence>
<dbReference type="EMBL" id="AXCR01000012">
    <property type="protein sequence ID" value="KJR79996.1"/>
    <property type="molecule type" value="Genomic_DNA"/>
</dbReference>
<dbReference type="GO" id="GO:0005801">
    <property type="term" value="C:cis-Golgi network"/>
    <property type="evidence" value="ECO:0007669"/>
    <property type="project" value="InterPro"/>
</dbReference>
<feature type="compositionally biased region" description="Basic and acidic residues" evidence="9">
    <location>
        <begin position="182"/>
        <end position="195"/>
    </location>
</feature>
<comment type="subcellular location">
    <subcellularLocation>
        <location evidence="1">Golgi apparatus membrane</location>
        <topology evidence="1">Peripheral membrane protein</topology>
    </subcellularLocation>
</comment>
<evidence type="ECO:0000313" key="12">
    <source>
        <dbReference type="EMBL" id="KJR79996.1"/>
    </source>
</evidence>
<feature type="region of interest" description="Disordered" evidence="9">
    <location>
        <begin position="156"/>
        <end position="221"/>
    </location>
</feature>
<dbReference type="InterPro" id="IPR048685">
    <property type="entry name" value="COG3_C"/>
</dbReference>
<dbReference type="Pfam" id="PF04136">
    <property type="entry name" value="COG3_N"/>
    <property type="match status" value="1"/>
</dbReference>
<keyword evidence="4" id="KW-0813">Transport</keyword>
<accession>A0A0F2LVS7</accession>
<dbReference type="GO" id="GO:0006886">
    <property type="term" value="P:intracellular protein transport"/>
    <property type="evidence" value="ECO:0007669"/>
    <property type="project" value="InterPro"/>
</dbReference>